<dbReference type="Gene3D" id="3.40.50.1820">
    <property type="entry name" value="alpha/beta hydrolase"/>
    <property type="match status" value="1"/>
</dbReference>
<gene>
    <name evidence="3" type="ORF">ABT56_15705</name>
</gene>
<feature type="chain" id="PRO_5005252154" description="Serine aminopeptidase S33 domain-containing protein" evidence="1">
    <location>
        <begin position="19"/>
        <end position="281"/>
    </location>
</feature>
<organism evidence="3 4">
    <name type="scientific">Photobacterium aquae</name>
    <dbReference type="NCBI Taxonomy" id="1195763"/>
    <lineage>
        <taxon>Bacteria</taxon>
        <taxon>Pseudomonadati</taxon>
        <taxon>Pseudomonadota</taxon>
        <taxon>Gammaproteobacteria</taxon>
        <taxon>Vibrionales</taxon>
        <taxon>Vibrionaceae</taxon>
        <taxon>Photobacterium</taxon>
    </lineage>
</organism>
<dbReference type="RefSeq" id="WP_047879833.1">
    <property type="nucleotide sequence ID" value="NZ_LDOT01000023.1"/>
</dbReference>
<dbReference type="EMBL" id="LDOT01000023">
    <property type="protein sequence ID" value="KLV04064.1"/>
    <property type="molecule type" value="Genomic_DNA"/>
</dbReference>
<proteinExistence type="predicted"/>
<dbReference type="PATRIC" id="fig|1195763.3.peg.3348"/>
<keyword evidence="1" id="KW-0732">Signal</keyword>
<dbReference type="STRING" id="1195763.ABT56_15705"/>
<sequence>MRKWILILTLLLSGCANSLFFSPAIITEPPPSFSMLSSRSGNNIAYQWLPSQTRDVKGAVIHFHGNSGHMGKTQEKVDWLTEHGFHVMVFDYSGFGASSGGATDQAVYYDAITVLEYARTVKMTNDIPIYVVATSTGGNIFLRALVDAPDSVDGIVIDSSFTSYIDTAEYVVEQGVLGRWYSWIAGVVMRDTYSSNQVIEELVVEVPTLVMHCEQDAVVPITAGRELFSQLQAKDKVFWQLKDCAHARGMTKAYPENQRNILTWLGEGATSIGEVAANMRF</sequence>
<evidence type="ECO:0000259" key="2">
    <source>
        <dbReference type="Pfam" id="PF12146"/>
    </source>
</evidence>
<dbReference type="SUPFAM" id="SSF53474">
    <property type="entry name" value="alpha/beta-Hydrolases"/>
    <property type="match status" value="1"/>
</dbReference>
<dbReference type="PROSITE" id="PS51257">
    <property type="entry name" value="PROKAR_LIPOPROTEIN"/>
    <property type="match status" value="1"/>
</dbReference>
<keyword evidence="4" id="KW-1185">Reference proteome</keyword>
<dbReference type="PANTHER" id="PTHR12277:SF81">
    <property type="entry name" value="PROTEIN ABHD13"/>
    <property type="match status" value="1"/>
</dbReference>
<evidence type="ECO:0000313" key="3">
    <source>
        <dbReference type="EMBL" id="KLV04064.1"/>
    </source>
</evidence>
<protein>
    <recommendedName>
        <fullName evidence="2">Serine aminopeptidase S33 domain-containing protein</fullName>
    </recommendedName>
</protein>
<dbReference type="InterPro" id="IPR029058">
    <property type="entry name" value="AB_hydrolase_fold"/>
</dbReference>
<reference evidence="3 4" key="1">
    <citation type="submission" date="2015-05" db="EMBL/GenBank/DDBJ databases">
        <title>Photobacterium galathea sp. nov.</title>
        <authorList>
            <person name="Machado H."/>
            <person name="Gram L."/>
        </authorList>
    </citation>
    <scope>NUCLEOTIDE SEQUENCE [LARGE SCALE GENOMIC DNA]</scope>
    <source>
        <strain evidence="3 4">CGMCC 1.12159</strain>
    </source>
</reference>
<evidence type="ECO:0000256" key="1">
    <source>
        <dbReference type="SAM" id="SignalP"/>
    </source>
</evidence>
<dbReference type="InterPro" id="IPR022742">
    <property type="entry name" value="Hydrolase_4"/>
</dbReference>
<name>A0A0J1GX88_9GAMM</name>
<dbReference type="PANTHER" id="PTHR12277">
    <property type="entry name" value="ALPHA/BETA HYDROLASE DOMAIN-CONTAINING PROTEIN"/>
    <property type="match status" value="1"/>
</dbReference>
<feature type="domain" description="Serine aminopeptidase S33" evidence="2">
    <location>
        <begin position="55"/>
        <end position="167"/>
    </location>
</feature>
<evidence type="ECO:0000313" key="4">
    <source>
        <dbReference type="Proteomes" id="UP000036097"/>
    </source>
</evidence>
<dbReference type="OrthoDB" id="9798884at2"/>
<dbReference type="AlphaFoldDB" id="A0A0J1GX88"/>
<comment type="caution">
    <text evidence="3">The sequence shown here is derived from an EMBL/GenBank/DDBJ whole genome shotgun (WGS) entry which is preliminary data.</text>
</comment>
<accession>A0A0J1GX88</accession>
<dbReference type="Proteomes" id="UP000036097">
    <property type="component" value="Unassembled WGS sequence"/>
</dbReference>
<feature type="signal peptide" evidence="1">
    <location>
        <begin position="1"/>
        <end position="18"/>
    </location>
</feature>
<dbReference type="Pfam" id="PF12146">
    <property type="entry name" value="Hydrolase_4"/>
    <property type="match status" value="1"/>
</dbReference>